<proteinExistence type="predicted"/>
<evidence type="ECO:0000313" key="2">
    <source>
        <dbReference type="Proteomes" id="UP000814033"/>
    </source>
</evidence>
<dbReference type="Proteomes" id="UP000814033">
    <property type="component" value="Unassembled WGS sequence"/>
</dbReference>
<gene>
    <name evidence="1" type="ORF">FA95DRAFT_1566775</name>
</gene>
<organism evidence="1 2">
    <name type="scientific">Auriscalpium vulgare</name>
    <dbReference type="NCBI Taxonomy" id="40419"/>
    <lineage>
        <taxon>Eukaryota</taxon>
        <taxon>Fungi</taxon>
        <taxon>Dikarya</taxon>
        <taxon>Basidiomycota</taxon>
        <taxon>Agaricomycotina</taxon>
        <taxon>Agaricomycetes</taxon>
        <taxon>Russulales</taxon>
        <taxon>Auriscalpiaceae</taxon>
        <taxon>Auriscalpium</taxon>
    </lineage>
</organism>
<reference evidence="1" key="1">
    <citation type="submission" date="2021-02" db="EMBL/GenBank/DDBJ databases">
        <authorList>
            <consortium name="DOE Joint Genome Institute"/>
            <person name="Ahrendt S."/>
            <person name="Looney B.P."/>
            <person name="Miyauchi S."/>
            <person name="Morin E."/>
            <person name="Drula E."/>
            <person name="Courty P.E."/>
            <person name="Chicoki N."/>
            <person name="Fauchery L."/>
            <person name="Kohler A."/>
            <person name="Kuo A."/>
            <person name="Labutti K."/>
            <person name="Pangilinan J."/>
            <person name="Lipzen A."/>
            <person name="Riley R."/>
            <person name="Andreopoulos W."/>
            <person name="He G."/>
            <person name="Johnson J."/>
            <person name="Barry K.W."/>
            <person name="Grigoriev I.V."/>
            <person name="Nagy L."/>
            <person name="Hibbett D."/>
            <person name="Henrissat B."/>
            <person name="Matheny P.B."/>
            <person name="Labbe J."/>
            <person name="Martin F."/>
        </authorList>
    </citation>
    <scope>NUCLEOTIDE SEQUENCE</scope>
    <source>
        <strain evidence="1">FP105234-sp</strain>
    </source>
</reference>
<sequence>GGVPFTTVGEIRVDSTASDWKYGEANSFTKKYTASVPVKVGPRKTVRVVSVVNKGKLEVPYTISLSSKSAGVKVETKGIWYGVSTWDLRHTIFVE</sequence>
<evidence type="ECO:0000313" key="1">
    <source>
        <dbReference type="EMBL" id="KAI0040028.1"/>
    </source>
</evidence>
<protein>
    <submittedName>
        <fullName evidence="1">Uncharacterized protein</fullName>
    </submittedName>
</protein>
<comment type="caution">
    <text evidence="1">The sequence shown here is derived from an EMBL/GenBank/DDBJ whole genome shotgun (WGS) entry which is preliminary data.</text>
</comment>
<keyword evidence="2" id="KW-1185">Reference proteome</keyword>
<name>A0ACB8R8Y6_9AGAM</name>
<dbReference type="EMBL" id="MU276236">
    <property type="protein sequence ID" value="KAI0040028.1"/>
    <property type="molecule type" value="Genomic_DNA"/>
</dbReference>
<reference evidence="1" key="2">
    <citation type="journal article" date="2022" name="New Phytol.">
        <title>Evolutionary transition to the ectomycorrhizal habit in the genomes of a hyperdiverse lineage of mushroom-forming fungi.</title>
        <authorList>
            <person name="Looney B."/>
            <person name="Miyauchi S."/>
            <person name="Morin E."/>
            <person name="Drula E."/>
            <person name="Courty P.E."/>
            <person name="Kohler A."/>
            <person name="Kuo A."/>
            <person name="LaButti K."/>
            <person name="Pangilinan J."/>
            <person name="Lipzen A."/>
            <person name="Riley R."/>
            <person name="Andreopoulos W."/>
            <person name="He G."/>
            <person name="Johnson J."/>
            <person name="Nolan M."/>
            <person name="Tritt A."/>
            <person name="Barry K.W."/>
            <person name="Grigoriev I.V."/>
            <person name="Nagy L.G."/>
            <person name="Hibbett D."/>
            <person name="Henrissat B."/>
            <person name="Matheny P.B."/>
            <person name="Labbe J."/>
            <person name="Martin F.M."/>
        </authorList>
    </citation>
    <scope>NUCLEOTIDE SEQUENCE</scope>
    <source>
        <strain evidence="1">FP105234-sp</strain>
    </source>
</reference>
<feature type="non-terminal residue" evidence="1">
    <location>
        <position position="1"/>
    </location>
</feature>
<accession>A0ACB8R8Y6</accession>